<organism evidence="1 2">
    <name type="scientific">Ktedonosporobacter rubrisoli</name>
    <dbReference type="NCBI Taxonomy" id="2509675"/>
    <lineage>
        <taxon>Bacteria</taxon>
        <taxon>Bacillati</taxon>
        <taxon>Chloroflexota</taxon>
        <taxon>Ktedonobacteria</taxon>
        <taxon>Ktedonobacterales</taxon>
        <taxon>Ktedonosporobacteraceae</taxon>
        <taxon>Ktedonosporobacter</taxon>
    </lineage>
</organism>
<evidence type="ECO:0000313" key="1">
    <source>
        <dbReference type="EMBL" id="QBD76805.1"/>
    </source>
</evidence>
<name>A0A4P6JNI9_KTERU</name>
<dbReference type="AlphaFoldDB" id="A0A4P6JNI9"/>
<proteinExistence type="predicted"/>
<dbReference type="EMBL" id="CP035758">
    <property type="protein sequence ID" value="QBD76805.1"/>
    <property type="molecule type" value="Genomic_DNA"/>
</dbReference>
<dbReference type="GO" id="GO:0004497">
    <property type="term" value="F:monooxygenase activity"/>
    <property type="evidence" value="ECO:0007669"/>
    <property type="project" value="UniProtKB-KW"/>
</dbReference>
<dbReference type="InterPro" id="IPR011008">
    <property type="entry name" value="Dimeric_a/b-barrel"/>
</dbReference>
<dbReference type="SUPFAM" id="SSF54909">
    <property type="entry name" value="Dimeric alpha+beta barrel"/>
    <property type="match status" value="1"/>
</dbReference>
<dbReference type="RefSeq" id="WP_129887869.1">
    <property type="nucleotide sequence ID" value="NZ_CP035758.1"/>
</dbReference>
<keyword evidence="1" id="KW-0503">Monooxygenase</keyword>
<gene>
    <name evidence="1" type="ORF">EPA93_12645</name>
</gene>
<dbReference type="Proteomes" id="UP000290365">
    <property type="component" value="Chromosome"/>
</dbReference>
<evidence type="ECO:0000313" key="2">
    <source>
        <dbReference type="Proteomes" id="UP000290365"/>
    </source>
</evidence>
<accession>A0A4P6JNI9</accession>
<dbReference type="KEGG" id="kbs:EPA93_12645"/>
<dbReference type="OrthoDB" id="165208at2"/>
<reference evidence="1 2" key="1">
    <citation type="submission" date="2019-01" db="EMBL/GenBank/DDBJ databases">
        <title>Ktedonosporobacter rubrisoli SCAWS-G2.</title>
        <authorList>
            <person name="Huang Y."/>
            <person name="Yan B."/>
        </authorList>
    </citation>
    <scope>NUCLEOTIDE SEQUENCE [LARGE SCALE GENOMIC DNA]</scope>
    <source>
        <strain evidence="1 2">SCAWS-G2</strain>
    </source>
</reference>
<sequence>MISRYWRGWTTLANADAYEQLLRTEVLPGFHRIKGYKGAYLLRRDLEHEVEFATITFFDTMDDVRDFAGERYETAVVPPAARKLLSHFDETSLHYDTLLKPA</sequence>
<protein>
    <submittedName>
        <fullName evidence="1">Antibiotic biosynthesis monooxygenase</fullName>
    </submittedName>
</protein>
<keyword evidence="1" id="KW-0560">Oxidoreductase</keyword>
<keyword evidence="2" id="KW-1185">Reference proteome</keyword>